<dbReference type="Proteomes" id="UP000177042">
    <property type="component" value="Unassembled WGS sequence"/>
</dbReference>
<accession>A0A1F5JC15</accession>
<comment type="caution">
    <text evidence="9">The sequence shown here is derived from an EMBL/GenBank/DDBJ whole genome shotgun (WGS) entry which is preliminary data.</text>
</comment>
<evidence type="ECO:0000256" key="2">
    <source>
        <dbReference type="ARBA" id="ARBA00022448"/>
    </source>
</evidence>
<evidence type="ECO:0000256" key="4">
    <source>
        <dbReference type="ARBA" id="ARBA00022692"/>
    </source>
</evidence>
<comment type="subcellular location">
    <subcellularLocation>
        <location evidence="1">Cell membrane</location>
        <topology evidence="1">Multi-pass membrane protein</topology>
    </subcellularLocation>
</comment>
<feature type="transmembrane region" description="Helical" evidence="7">
    <location>
        <begin position="137"/>
        <end position="158"/>
    </location>
</feature>
<evidence type="ECO:0000313" key="10">
    <source>
        <dbReference type="Proteomes" id="UP000177042"/>
    </source>
</evidence>
<organism evidence="9 10">
    <name type="scientific">Candidatus Daviesbacteria bacterium RIFCSPHIGHO2_02_FULL_39_12</name>
    <dbReference type="NCBI Taxonomy" id="1797770"/>
    <lineage>
        <taxon>Bacteria</taxon>
        <taxon>Candidatus Daviesiibacteriota</taxon>
    </lineage>
</organism>
<feature type="transmembrane region" description="Helical" evidence="7">
    <location>
        <begin position="105"/>
        <end position="125"/>
    </location>
</feature>
<dbReference type="AlphaFoldDB" id="A0A1F5JC15"/>
<dbReference type="Gene3D" id="1.20.1250.20">
    <property type="entry name" value="MFS general substrate transporter like domains"/>
    <property type="match status" value="1"/>
</dbReference>
<keyword evidence="6 7" id="KW-0472">Membrane</keyword>
<feature type="transmembrane region" description="Helical" evidence="7">
    <location>
        <begin position="272"/>
        <end position="291"/>
    </location>
</feature>
<reference evidence="9 10" key="1">
    <citation type="journal article" date="2016" name="Nat. Commun.">
        <title>Thousands of microbial genomes shed light on interconnected biogeochemical processes in an aquifer system.</title>
        <authorList>
            <person name="Anantharaman K."/>
            <person name="Brown C.T."/>
            <person name="Hug L.A."/>
            <person name="Sharon I."/>
            <person name="Castelle C.J."/>
            <person name="Probst A.J."/>
            <person name="Thomas B.C."/>
            <person name="Singh A."/>
            <person name="Wilkins M.J."/>
            <person name="Karaoz U."/>
            <person name="Brodie E.L."/>
            <person name="Williams K.H."/>
            <person name="Hubbard S.S."/>
            <person name="Banfield J.F."/>
        </authorList>
    </citation>
    <scope>NUCLEOTIDE SEQUENCE [LARGE SCALE GENOMIC DNA]</scope>
</reference>
<feature type="domain" description="Major facilitator superfamily (MFS) profile" evidence="8">
    <location>
        <begin position="233"/>
        <end position="458"/>
    </location>
</feature>
<dbReference type="PANTHER" id="PTHR43266:SF2">
    <property type="entry name" value="MAJOR FACILITATOR SUPERFAMILY (MFS) PROFILE DOMAIN-CONTAINING PROTEIN"/>
    <property type="match status" value="1"/>
</dbReference>
<dbReference type="GO" id="GO:0022857">
    <property type="term" value="F:transmembrane transporter activity"/>
    <property type="evidence" value="ECO:0007669"/>
    <property type="project" value="InterPro"/>
</dbReference>
<feature type="transmembrane region" description="Helical" evidence="7">
    <location>
        <begin position="48"/>
        <end position="69"/>
    </location>
</feature>
<dbReference type="PROSITE" id="PS50850">
    <property type="entry name" value="MFS"/>
    <property type="match status" value="1"/>
</dbReference>
<feature type="transmembrane region" description="Helical" evidence="7">
    <location>
        <begin position="345"/>
        <end position="371"/>
    </location>
</feature>
<evidence type="ECO:0000256" key="6">
    <source>
        <dbReference type="ARBA" id="ARBA00023136"/>
    </source>
</evidence>
<dbReference type="InterPro" id="IPR020846">
    <property type="entry name" value="MFS_dom"/>
</dbReference>
<evidence type="ECO:0000256" key="1">
    <source>
        <dbReference type="ARBA" id="ARBA00004651"/>
    </source>
</evidence>
<dbReference type="Pfam" id="PF07690">
    <property type="entry name" value="MFS_1"/>
    <property type="match status" value="2"/>
</dbReference>
<evidence type="ECO:0000256" key="3">
    <source>
        <dbReference type="ARBA" id="ARBA00022475"/>
    </source>
</evidence>
<feature type="transmembrane region" description="Helical" evidence="7">
    <location>
        <begin position="236"/>
        <end position="260"/>
    </location>
</feature>
<evidence type="ECO:0000256" key="7">
    <source>
        <dbReference type="SAM" id="Phobius"/>
    </source>
</evidence>
<feature type="transmembrane region" description="Helical" evidence="7">
    <location>
        <begin position="412"/>
        <end position="430"/>
    </location>
</feature>
<dbReference type="InterPro" id="IPR036259">
    <property type="entry name" value="MFS_trans_sf"/>
</dbReference>
<feature type="transmembrane region" description="Helical" evidence="7">
    <location>
        <begin position="170"/>
        <end position="192"/>
    </location>
</feature>
<dbReference type="EMBL" id="MFCX01000016">
    <property type="protein sequence ID" value="OGE26108.1"/>
    <property type="molecule type" value="Genomic_DNA"/>
</dbReference>
<gene>
    <name evidence="9" type="ORF">A3C26_00120</name>
</gene>
<protein>
    <recommendedName>
        <fullName evidence="8">Major facilitator superfamily (MFS) profile domain-containing protein</fullName>
    </recommendedName>
</protein>
<dbReference type="PANTHER" id="PTHR43266">
    <property type="entry name" value="MACROLIDE-EFFLUX PROTEIN"/>
    <property type="match status" value="1"/>
</dbReference>
<keyword evidence="3" id="KW-1003">Cell membrane</keyword>
<dbReference type="GO" id="GO:0005886">
    <property type="term" value="C:plasma membrane"/>
    <property type="evidence" value="ECO:0007669"/>
    <property type="project" value="UniProtKB-SubCell"/>
</dbReference>
<dbReference type="InterPro" id="IPR011701">
    <property type="entry name" value="MFS"/>
</dbReference>
<dbReference type="CDD" id="cd06173">
    <property type="entry name" value="MFS_MefA_like"/>
    <property type="match status" value="1"/>
</dbReference>
<sequence>MANNLTFASVIQNRGFLNLWVNQILVQLSYNALNFALIIWVFRLTDSNMAVAAVLLAVYLPAVLFGLFSGVLVDITDRRKIIMTIDLLLSVAIFMLIPLKMSLPAILLITFFINALVQFYGTAEISAIPLIVHKNQLVLANAIFATTLYTSFLLGFGLAGPLINYLGIDFVFELGGLFLIMAFLLSLVFPSIRGALDTQSKTLILAFRKNDYSKFYEIGLKEIGETLRLIKGKLPVLSAIAILAGVQVVVGIIAVLAPGFLEKSLRINATDASYVIVMPLGFGIVAGGVFLGRLGNKLIRRTVIAKAILFAGLLFFLEGISPVISPAISHLPRPKPLPFVTQPPLSVVLTVGSFLLGIALVSILVPSQTVLQENTPEEDRGKVFAVLGVAMSGLSLVPVLLSGLLADIFGTTPIFIGLGSVIMLIGLFGLKPSWFFRKKSLPLHVREFLGLGHWEGKS</sequence>
<feature type="transmembrane region" description="Helical" evidence="7">
    <location>
        <begin position="20"/>
        <end position="42"/>
    </location>
</feature>
<feature type="transmembrane region" description="Helical" evidence="7">
    <location>
        <begin position="81"/>
        <end position="99"/>
    </location>
</feature>
<keyword evidence="2" id="KW-0813">Transport</keyword>
<name>A0A1F5JC15_9BACT</name>
<proteinExistence type="predicted"/>
<dbReference type="SUPFAM" id="SSF103473">
    <property type="entry name" value="MFS general substrate transporter"/>
    <property type="match status" value="1"/>
</dbReference>
<feature type="transmembrane region" description="Helical" evidence="7">
    <location>
        <begin position="303"/>
        <end position="325"/>
    </location>
</feature>
<keyword evidence="4 7" id="KW-0812">Transmembrane</keyword>
<keyword evidence="5 7" id="KW-1133">Transmembrane helix</keyword>
<evidence type="ECO:0000256" key="5">
    <source>
        <dbReference type="ARBA" id="ARBA00022989"/>
    </source>
</evidence>
<evidence type="ECO:0000259" key="8">
    <source>
        <dbReference type="PROSITE" id="PS50850"/>
    </source>
</evidence>
<evidence type="ECO:0000313" key="9">
    <source>
        <dbReference type="EMBL" id="OGE26108.1"/>
    </source>
</evidence>
<feature type="transmembrane region" description="Helical" evidence="7">
    <location>
        <begin position="383"/>
        <end position="406"/>
    </location>
</feature>